<evidence type="ECO:0000259" key="11">
    <source>
        <dbReference type="PROSITE" id="PS51186"/>
    </source>
</evidence>
<evidence type="ECO:0000313" key="12">
    <source>
        <dbReference type="EMBL" id="KAH7248548.1"/>
    </source>
</evidence>
<dbReference type="PANTHER" id="PTHR48022">
    <property type="entry name" value="PLASTIDIC GLUCOSE TRANSPORTER 4"/>
    <property type="match status" value="1"/>
</dbReference>
<dbReference type="SUPFAM" id="SSF55729">
    <property type="entry name" value="Acyl-CoA N-acyltransferases (Nat)"/>
    <property type="match status" value="1"/>
</dbReference>
<keyword evidence="4 9" id="KW-0812">Transmembrane</keyword>
<protein>
    <recommendedName>
        <fullName evidence="14">Major facilitator superfamily (MFS) profile domain-containing protein</fullName>
    </recommendedName>
</protein>
<feature type="transmembrane region" description="Helical" evidence="9">
    <location>
        <begin position="469"/>
        <end position="487"/>
    </location>
</feature>
<evidence type="ECO:0000313" key="13">
    <source>
        <dbReference type="Proteomes" id="UP000720189"/>
    </source>
</evidence>
<comment type="similarity">
    <text evidence="2">Belongs to the major facilitator superfamily. Sugar transporter (TC 2.A.1.1) family.</text>
</comment>
<dbReference type="NCBIfam" id="TIGR00879">
    <property type="entry name" value="SP"/>
    <property type="match status" value="1"/>
</dbReference>
<evidence type="ECO:0000256" key="8">
    <source>
        <dbReference type="SAM" id="MobiDB-lite"/>
    </source>
</evidence>
<evidence type="ECO:0000256" key="4">
    <source>
        <dbReference type="ARBA" id="ARBA00022692"/>
    </source>
</evidence>
<dbReference type="InterPro" id="IPR020846">
    <property type="entry name" value="MFS_dom"/>
</dbReference>
<dbReference type="InterPro" id="IPR003663">
    <property type="entry name" value="Sugar/inositol_transpt"/>
</dbReference>
<accession>A0A9P9K5C2</accession>
<keyword evidence="7" id="KW-0325">Glycoprotein</keyword>
<feature type="transmembrane region" description="Helical" evidence="9">
    <location>
        <begin position="336"/>
        <end position="360"/>
    </location>
</feature>
<organism evidence="12 13">
    <name type="scientific">Fusarium redolens</name>
    <dbReference type="NCBI Taxonomy" id="48865"/>
    <lineage>
        <taxon>Eukaryota</taxon>
        <taxon>Fungi</taxon>
        <taxon>Dikarya</taxon>
        <taxon>Ascomycota</taxon>
        <taxon>Pezizomycotina</taxon>
        <taxon>Sordariomycetes</taxon>
        <taxon>Hypocreomycetidae</taxon>
        <taxon>Hypocreales</taxon>
        <taxon>Nectriaceae</taxon>
        <taxon>Fusarium</taxon>
        <taxon>Fusarium redolens species complex</taxon>
    </lineage>
</organism>
<dbReference type="InterPro" id="IPR005829">
    <property type="entry name" value="Sugar_transporter_CS"/>
</dbReference>
<dbReference type="OrthoDB" id="8120565at2759"/>
<dbReference type="CDD" id="cd04301">
    <property type="entry name" value="NAT_SF"/>
    <property type="match status" value="1"/>
</dbReference>
<dbReference type="FunFam" id="1.20.1250.20:FF:000026">
    <property type="entry name" value="MFS quinate transporter QutD"/>
    <property type="match status" value="1"/>
</dbReference>
<dbReference type="SUPFAM" id="SSF103473">
    <property type="entry name" value="MFS general substrate transporter"/>
    <property type="match status" value="1"/>
</dbReference>
<evidence type="ECO:0000256" key="1">
    <source>
        <dbReference type="ARBA" id="ARBA00004141"/>
    </source>
</evidence>
<feature type="compositionally biased region" description="Low complexity" evidence="8">
    <location>
        <begin position="609"/>
        <end position="620"/>
    </location>
</feature>
<feature type="domain" description="N-acetyltransferase" evidence="11">
    <location>
        <begin position="1232"/>
        <end position="1384"/>
    </location>
</feature>
<feature type="compositionally biased region" description="Low complexity" evidence="8">
    <location>
        <begin position="671"/>
        <end position="704"/>
    </location>
</feature>
<proteinExistence type="inferred from homology"/>
<feature type="transmembrane region" description="Helical" evidence="9">
    <location>
        <begin position="367"/>
        <end position="386"/>
    </location>
</feature>
<dbReference type="InterPro" id="IPR000182">
    <property type="entry name" value="GNAT_dom"/>
</dbReference>
<dbReference type="RefSeq" id="XP_046048343.1">
    <property type="nucleotide sequence ID" value="XM_046195669.1"/>
</dbReference>
<dbReference type="Gene3D" id="1.20.1250.20">
    <property type="entry name" value="MFS general substrate transporter like domains"/>
    <property type="match status" value="1"/>
</dbReference>
<dbReference type="InterPro" id="IPR005828">
    <property type="entry name" value="MFS_sugar_transport-like"/>
</dbReference>
<dbReference type="GO" id="GO:0016020">
    <property type="term" value="C:membrane"/>
    <property type="evidence" value="ECO:0007669"/>
    <property type="project" value="UniProtKB-SubCell"/>
</dbReference>
<keyword evidence="6 9" id="KW-0472">Membrane</keyword>
<feature type="transmembrane region" description="Helical" evidence="9">
    <location>
        <begin position="86"/>
        <end position="112"/>
    </location>
</feature>
<sequence>MSKESLSNSPSHVEETDPTPQAETIVEYDSNGLSGIVRSPYVLGAATLASLGGFSFGYDQGVISIILTMKQFHDQFPETAPGHPRYGFNVGFMTGMLELGAFVGCLFLPYLADRISRKWAMTVATVFFTIGAIIQTAAHNYGTLVAGRAIGGIGVGTLAMGAPLYISEISPPNLRGSLLVLEALSIVIGAIISYWITYGTKDMDSEWSFRLPFLLQMPPALLVGLGIHFFPYSPRWLVMRQRDDDSLHALAQLRRVPATDDRVQAEWKGILTEVRFQQEILSQEHPNDGGIILELKQWGDLFRPRCLKRTAVALGIPFFQQFSGINAFALGQDDNMALILSGMVNICQLAAGIPTFLYLDKMGRRKLAIFGGAAMAVPHLIMSGVVGKFDGKWEANPGMGWFGVALIYIYVLCYACSYGPLAWTLPAEVFPSSRRAKGVGAATAMVWLANFIIGVVVPEMIIKIGWGTYLFFGIFCSLASVFSFFLVPETANKSLEQISQLFGDHAVADEEAVYERIRRQVWDGHAYGAEHVEVKQSDKETPCANCKKASISCARAKKFRIKKLITTENTFKFDPNQTWIETSNQKKSNAISFVDETNSASRHSRTAAESPSSEEGPQSEGLDFAASVLQSLSKDNQQISDEQEALPEEALLEEPQDVFETSRSHEDGGFSAPQDLSQLSLSSPSGRPSLAPNHHVSSSVPVPSTQWQHSSPNEDARMYLNPGNTEEGSPFGTYNDNQLYQAETLPSIMDLELHNPTSLLSASSTQPLNLEEACLVRCFVEKLARAFDTTDRDHHYISVVPLRAVHSPLLLNAICTASARFLTRVSSIQDPDSIIEYAGVKLPDLNMESAIHYHNKCISHLMGVSADPINSCSDDALAAITILRYHEQVDTHFTGTDNETFSIAVRAVFQSSQNDADGLLHLILQPPRGSDVYATSLSSLRFSACLIALRQEIWSVLMHRRPFRLPILPVENYGMFDDTLAADDYDWTNRVLIWCAHVLKFCYPDDQDEQSTDSRTRSQQWEAIKDFQRNWDEKRPPHFAPLYYRERNPSEGRYFPEYWITSPCQMLALQHIELARIVLAVQDTKIQLGIGGRAAHKALEDLMREATRRVCGLAMSQKWCQEGMVTAAVGLSMCGEYFQDPGEQAAIMELHKEERQLSSRNIFKMSIKAVTLPKSLSDPNQWDKLVDQYKEFRLLSLQLSPESFSSNYAREAEFTKDIWEARLSNPLATSIIIVSDPNPGSVDDLTLALNEPWLASLVLYGPLEAKHAAKTWEDMQNFDPGTTYFGPIADEIESAYVLNAIYVPPSQRRKGLANKLIEYAKELAARQNEGKKVMLVLLVNFNSVAAVRCYEKSGFEVVHDYWFNDPNTSGTTRGHAAVMRLIVGGNDSSS</sequence>
<dbReference type="PANTHER" id="PTHR48022:SF14">
    <property type="entry name" value="MAJOR FACILITATOR SUPERFAMILY (MFS) PROFILE DOMAIN-CONTAINING PROTEIN-RELATED"/>
    <property type="match status" value="1"/>
</dbReference>
<name>A0A9P9K5C2_FUSRE</name>
<feature type="domain" description="Major facilitator superfamily (MFS) profile" evidence="10">
    <location>
        <begin position="45"/>
        <end position="491"/>
    </location>
</feature>
<dbReference type="Gene3D" id="3.40.630.30">
    <property type="match status" value="1"/>
</dbReference>
<dbReference type="PROSITE" id="PS50850">
    <property type="entry name" value="MFS"/>
    <property type="match status" value="1"/>
</dbReference>
<feature type="region of interest" description="Disordered" evidence="8">
    <location>
        <begin position="1"/>
        <end position="22"/>
    </location>
</feature>
<keyword evidence="13" id="KW-1185">Reference proteome</keyword>
<comment type="subcellular location">
    <subcellularLocation>
        <location evidence="1">Membrane</location>
        <topology evidence="1">Multi-pass membrane protein</topology>
    </subcellularLocation>
</comment>
<feature type="transmembrane region" description="Helical" evidence="9">
    <location>
        <begin position="438"/>
        <end position="457"/>
    </location>
</feature>
<evidence type="ECO:0000256" key="7">
    <source>
        <dbReference type="ARBA" id="ARBA00023180"/>
    </source>
</evidence>
<dbReference type="InterPro" id="IPR036259">
    <property type="entry name" value="MFS_trans_sf"/>
</dbReference>
<dbReference type="Pfam" id="PF00083">
    <property type="entry name" value="Sugar_tr"/>
    <property type="match status" value="1"/>
</dbReference>
<feature type="transmembrane region" description="Helical" evidence="9">
    <location>
        <begin position="144"/>
        <end position="166"/>
    </location>
</feature>
<dbReference type="GO" id="GO:0005351">
    <property type="term" value="F:carbohydrate:proton symporter activity"/>
    <property type="evidence" value="ECO:0007669"/>
    <property type="project" value="TreeGrafter"/>
</dbReference>
<reference evidence="12" key="1">
    <citation type="journal article" date="2021" name="Nat. Commun.">
        <title>Genetic determinants of endophytism in the Arabidopsis root mycobiome.</title>
        <authorList>
            <person name="Mesny F."/>
            <person name="Miyauchi S."/>
            <person name="Thiergart T."/>
            <person name="Pickel B."/>
            <person name="Atanasova L."/>
            <person name="Karlsson M."/>
            <person name="Huettel B."/>
            <person name="Barry K.W."/>
            <person name="Haridas S."/>
            <person name="Chen C."/>
            <person name="Bauer D."/>
            <person name="Andreopoulos W."/>
            <person name="Pangilinan J."/>
            <person name="LaButti K."/>
            <person name="Riley R."/>
            <person name="Lipzen A."/>
            <person name="Clum A."/>
            <person name="Drula E."/>
            <person name="Henrissat B."/>
            <person name="Kohler A."/>
            <person name="Grigoriev I.V."/>
            <person name="Martin F.M."/>
            <person name="Hacquard S."/>
        </authorList>
    </citation>
    <scope>NUCLEOTIDE SEQUENCE</scope>
    <source>
        <strain evidence="12">MPI-CAGE-AT-0023</strain>
    </source>
</reference>
<dbReference type="PRINTS" id="PR00171">
    <property type="entry name" value="SUGRTRNSPORT"/>
</dbReference>
<dbReference type="PROSITE" id="PS51186">
    <property type="entry name" value="GNAT"/>
    <property type="match status" value="1"/>
</dbReference>
<dbReference type="InterPro" id="IPR050360">
    <property type="entry name" value="MFS_Sugar_Transporters"/>
</dbReference>
<keyword evidence="5 9" id="KW-1133">Transmembrane helix</keyword>
<feature type="transmembrane region" description="Helical" evidence="9">
    <location>
        <begin position="178"/>
        <end position="197"/>
    </location>
</feature>
<evidence type="ECO:0008006" key="14">
    <source>
        <dbReference type="Google" id="ProtNLM"/>
    </source>
</evidence>
<dbReference type="InterPro" id="IPR016181">
    <property type="entry name" value="Acyl_CoA_acyltransferase"/>
</dbReference>
<evidence type="ECO:0000256" key="2">
    <source>
        <dbReference type="ARBA" id="ARBA00010992"/>
    </source>
</evidence>
<evidence type="ECO:0000256" key="9">
    <source>
        <dbReference type="SAM" id="Phobius"/>
    </source>
</evidence>
<comment type="caution">
    <text evidence="12">The sequence shown here is derived from an EMBL/GenBank/DDBJ whole genome shotgun (WGS) entry which is preliminary data.</text>
</comment>
<feature type="transmembrane region" description="Helical" evidence="9">
    <location>
        <begin position="398"/>
        <end position="417"/>
    </location>
</feature>
<dbReference type="GO" id="GO:0016747">
    <property type="term" value="F:acyltransferase activity, transferring groups other than amino-acyl groups"/>
    <property type="evidence" value="ECO:0007669"/>
    <property type="project" value="InterPro"/>
</dbReference>
<dbReference type="GeneID" id="70225623"/>
<feature type="transmembrane region" description="Helical" evidence="9">
    <location>
        <begin position="119"/>
        <end position="138"/>
    </location>
</feature>
<dbReference type="PROSITE" id="PS00216">
    <property type="entry name" value="SUGAR_TRANSPORT_1"/>
    <property type="match status" value="1"/>
</dbReference>
<evidence type="ECO:0000256" key="6">
    <source>
        <dbReference type="ARBA" id="ARBA00023136"/>
    </source>
</evidence>
<gene>
    <name evidence="12" type="ORF">BKA55DRAFT_594486</name>
</gene>
<evidence type="ECO:0000259" key="10">
    <source>
        <dbReference type="PROSITE" id="PS50850"/>
    </source>
</evidence>
<feature type="transmembrane region" description="Helical" evidence="9">
    <location>
        <begin position="209"/>
        <end position="232"/>
    </location>
</feature>
<dbReference type="Proteomes" id="UP000720189">
    <property type="component" value="Unassembled WGS sequence"/>
</dbReference>
<evidence type="ECO:0000256" key="3">
    <source>
        <dbReference type="ARBA" id="ARBA00022448"/>
    </source>
</evidence>
<dbReference type="Pfam" id="PF13508">
    <property type="entry name" value="Acetyltransf_7"/>
    <property type="match status" value="1"/>
</dbReference>
<dbReference type="EMBL" id="JAGMUX010000009">
    <property type="protein sequence ID" value="KAH7248548.1"/>
    <property type="molecule type" value="Genomic_DNA"/>
</dbReference>
<evidence type="ECO:0000256" key="5">
    <source>
        <dbReference type="ARBA" id="ARBA00022989"/>
    </source>
</evidence>
<feature type="compositionally biased region" description="Polar residues" evidence="8">
    <location>
        <begin position="1"/>
        <end position="11"/>
    </location>
</feature>
<feature type="region of interest" description="Disordered" evidence="8">
    <location>
        <begin position="656"/>
        <end position="729"/>
    </location>
</feature>
<feature type="region of interest" description="Disordered" evidence="8">
    <location>
        <begin position="596"/>
        <end position="620"/>
    </location>
</feature>
<dbReference type="PROSITE" id="PS00217">
    <property type="entry name" value="SUGAR_TRANSPORT_2"/>
    <property type="match status" value="1"/>
</dbReference>
<keyword evidence="3" id="KW-0813">Transport</keyword>